<dbReference type="EMBL" id="MCOG01000188">
    <property type="protein sequence ID" value="ORY28097.1"/>
    <property type="molecule type" value="Genomic_DNA"/>
</dbReference>
<dbReference type="GO" id="GO:0016887">
    <property type="term" value="F:ATP hydrolysis activity"/>
    <property type="evidence" value="ECO:0007669"/>
    <property type="project" value="InterPro"/>
</dbReference>
<dbReference type="GO" id="GO:0005319">
    <property type="term" value="F:lipid transporter activity"/>
    <property type="evidence" value="ECO:0007669"/>
    <property type="project" value="TreeGrafter"/>
</dbReference>
<evidence type="ECO:0000256" key="7">
    <source>
        <dbReference type="SAM" id="Phobius"/>
    </source>
</evidence>
<feature type="transmembrane region" description="Helical" evidence="7">
    <location>
        <begin position="375"/>
        <end position="393"/>
    </location>
</feature>
<name>A0A1Y2B0T7_9FUNG</name>
<dbReference type="Proteomes" id="UP000193920">
    <property type="component" value="Unassembled WGS sequence"/>
</dbReference>
<dbReference type="PANTHER" id="PTHR19229:SF205">
    <property type="entry name" value="ABC TRANSPORTER A FAMILY MEMBER 1-RELATED"/>
    <property type="match status" value="1"/>
</dbReference>
<dbReference type="GO" id="GO:0016020">
    <property type="term" value="C:membrane"/>
    <property type="evidence" value="ECO:0007669"/>
    <property type="project" value="UniProtKB-SubCell"/>
</dbReference>
<dbReference type="GO" id="GO:0140359">
    <property type="term" value="F:ABC-type transporter activity"/>
    <property type="evidence" value="ECO:0007669"/>
    <property type="project" value="InterPro"/>
</dbReference>
<keyword evidence="2 7" id="KW-0812">Transmembrane</keyword>
<dbReference type="InterPro" id="IPR003593">
    <property type="entry name" value="AAA+_ATPase"/>
</dbReference>
<dbReference type="SMART" id="SM00382">
    <property type="entry name" value="AAA"/>
    <property type="match status" value="1"/>
</dbReference>
<accession>A0A1Y2B0T7</accession>
<dbReference type="CDD" id="cd03263">
    <property type="entry name" value="ABC_subfamily_A"/>
    <property type="match status" value="1"/>
</dbReference>
<feature type="transmembrane region" description="Helical" evidence="7">
    <location>
        <begin position="299"/>
        <end position="319"/>
    </location>
</feature>
<feature type="transmembrane region" description="Helical" evidence="7">
    <location>
        <begin position="270"/>
        <end position="293"/>
    </location>
</feature>
<dbReference type="InterPro" id="IPR013525">
    <property type="entry name" value="ABC2_TM"/>
</dbReference>
<feature type="domain" description="ABC transporter" evidence="8">
    <location>
        <begin position="466"/>
        <end position="682"/>
    </location>
</feature>
<keyword evidence="9" id="KW-0378">Hydrolase</keyword>
<dbReference type="InterPro" id="IPR003439">
    <property type="entry name" value="ABC_transporter-like_ATP-bd"/>
</dbReference>
<dbReference type="Gene3D" id="3.40.50.300">
    <property type="entry name" value="P-loop containing nucleotide triphosphate hydrolases"/>
    <property type="match status" value="1"/>
</dbReference>
<reference evidence="9 10" key="1">
    <citation type="submission" date="2016-08" db="EMBL/GenBank/DDBJ databases">
        <title>A Parts List for Fungal Cellulosomes Revealed by Comparative Genomics.</title>
        <authorList>
            <consortium name="DOE Joint Genome Institute"/>
            <person name="Haitjema C.H."/>
            <person name="Gilmore S.P."/>
            <person name="Henske J.K."/>
            <person name="Solomon K.V."/>
            <person name="De Groot R."/>
            <person name="Kuo A."/>
            <person name="Mondo S.J."/>
            <person name="Salamov A.A."/>
            <person name="Labutti K."/>
            <person name="Zhao Z."/>
            <person name="Chiniquy J."/>
            <person name="Barry K."/>
            <person name="Brewer H.M."/>
            <person name="Purvine S.O."/>
            <person name="Wright A.T."/>
            <person name="Boxma B."/>
            <person name="Van Alen T."/>
            <person name="Hackstein J.H."/>
            <person name="Baker S.E."/>
            <person name="Grigoriev I.V."/>
            <person name="O'Malley M.A."/>
        </authorList>
    </citation>
    <scope>NUCLEOTIDE SEQUENCE [LARGE SCALE GENOMIC DNA]</scope>
    <source>
        <strain evidence="9 10">G1</strain>
    </source>
</reference>
<evidence type="ECO:0000313" key="10">
    <source>
        <dbReference type="Proteomes" id="UP000193920"/>
    </source>
</evidence>
<keyword evidence="5 7" id="KW-1133">Transmembrane helix</keyword>
<dbReference type="InterPro" id="IPR027417">
    <property type="entry name" value="P-loop_NTPase"/>
</dbReference>
<evidence type="ECO:0000313" key="9">
    <source>
        <dbReference type="EMBL" id="ORY28097.1"/>
    </source>
</evidence>
<dbReference type="InterPro" id="IPR017871">
    <property type="entry name" value="ABC_transporter-like_CS"/>
</dbReference>
<evidence type="ECO:0000256" key="1">
    <source>
        <dbReference type="ARBA" id="ARBA00004141"/>
    </source>
</evidence>
<protein>
    <submittedName>
        <fullName evidence="9">p-loop containing nucleoside triphosphate hydrolase protein</fullName>
    </submittedName>
</protein>
<dbReference type="PANTHER" id="PTHR19229">
    <property type="entry name" value="ATP-BINDING CASSETTE TRANSPORTER SUBFAMILY A ABCA"/>
    <property type="match status" value="1"/>
</dbReference>
<evidence type="ECO:0000256" key="3">
    <source>
        <dbReference type="ARBA" id="ARBA00022741"/>
    </source>
</evidence>
<keyword evidence="4" id="KW-0067">ATP-binding</keyword>
<evidence type="ECO:0000256" key="5">
    <source>
        <dbReference type="ARBA" id="ARBA00022989"/>
    </source>
</evidence>
<evidence type="ECO:0000259" key="8">
    <source>
        <dbReference type="PROSITE" id="PS50893"/>
    </source>
</evidence>
<gene>
    <name evidence="9" type="ORF">LY90DRAFT_705771</name>
</gene>
<keyword evidence="6 7" id="KW-0472">Membrane</keyword>
<dbReference type="GO" id="GO:0005524">
    <property type="term" value="F:ATP binding"/>
    <property type="evidence" value="ECO:0007669"/>
    <property type="project" value="UniProtKB-KW"/>
</dbReference>
<dbReference type="AlphaFoldDB" id="A0A1Y2B0T7"/>
<sequence length="768" mass="87912">MEDKDKQNELEDENFDIILWDHDDNEDKKGFNVWKKQLKIMLKKNITLQGPIDLEGNCINLLFTNCIDDAKCDRDIEVDKILEYYVIKNNERMDLNWETDSSKWEDWDESKLDYKVTKKLDVIHVPNSNFMYNFALTHQNYTHFGLLFDIKKDGDVTNYRYQVWYNSTLNKNGTDTFGSRVISVARGIDEAIATYANGDPNIKATFDIDLKDFPTISEGNIGETAISMLGSVFFFCSAMVIFINSLNTIVSEKDNKIRFCMEMMGLYKSVYWLSWFIIFFVLIFVNTIATILFGMLFQYSFFLNTNFFVIFSLLVFFNFGRIYFDISSISGSSVNVITGTIVKGKGFGISDLSKVPETYINYVLDLKYFNSPGTCLIYMLLDILLYVVLTLYFDNVIPNEFGNRQPFYYFLLPSYWGISKSDSNSPNEWVKNTLDKYPPTYDKNKIDSDVLDHINYTCDSNNNDPIKVINLMKKYGRGKDEKVVVNGSYLSFSKDKVQNGAGKSTTINIMAGLTPPNGGDVSVFGKNLKNDLNGVQRELGISMEHLLLYTGLKGVTTSNLDKILEQRLKAVKLWTVKDARTNTYSGGMKRRLSMIIATIGDPSVVLLDEPTTGMDPLNRRHVWRFIEKFKKNRCIVVTTHSMEEADALGDEIIIMANGDIKAIGNGVHLKNKFGAGYRISMIAKDKKINEIKEKVQEYVPGAKMEDDSAGALIYNFTKEQLQYIPKFIKYLDENPDNLISNWGISQTTLEEVFLLVIQETSNRKIKDE</sequence>
<dbReference type="Pfam" id="PF00005">
    <property type="entry name" value="ABC_tran"/>
    <property type="match status" value="1"/>
</dbReference>
<evidence type="ECO:0000256" key="4">
    <source>
        <dbReference type="ARBA" id="ARBA00022840"/>
    </source>
</evidence>
<proteinExistence type="predicted"/>
<comment type="caution">
    <text evidence="9">The sequence shown here is derived from an EMBL/GenBank/DDBJ whole genome shotgun (WGS) entry which is preliminary data.</text>
</comment>
<dbReference type="PROSITE" id="PS50893">
    <property type="entry name" value="ABC_TRANSPORTER_2"/>
    <property type="match status" value="1"/>
</dbReference>
<feature type="transmembrane region" description="Helical" evidence="7">
    <location>
        <begin position="225"/>
        <end position="250"/>
    </location>
</feature>
<evidence type="ECO:0000256" key="6">
    <source>
        <dbReference type="ARBA" id="ARBA00023136"/>
    </source>
</evidence>
<comment type="subcellular location">
    <subcellularLocation>
        <location evidence="1">Membrane</location>
        <topology evidence="1">Multi-pass membrane protein</topology>
    </subcellularLocation>
</comment>
<keyword evidence="3" id="KW-0547">Nucleotide-binding</keyword>
<keyword evidence="10" id="KW-1185">Reference proteome</keyword>
<dbReference type="PROSITE" id="PS00211">
    <property type="entry name" value="ABC_TRANSPORTER_1"/>
    <property type="match status" value="1"/>
</dbReference>
<dbReference type="SUPFAM" id="SSF52540">
    <property type="entry name" value="P-loop containing nucleoside triphosphate hydrolases"/>
    <property type="match status" value="1"/>
</dbReference>
<dbReference type="Pfam" id="PF12698">
    <property type="entry name" value="ABC2_membrane_3"/>
    <property type="match status" value="1"/>
</dbReference>
<organism evidence="9 10">
    <name type="scientific">Neocallimastix californiae</name>
    <dbReference type="NCBI Taxonomy" id="1754190"/>
    <lineage>
        <taxon>Eukaryota</taxon>
        <taxon>Fungi</taxon>
        <taxon>Fungi incertae sedis</taxon>
        <taxon>Chytridiomycota</taxon>
        <taxon>Chytridiomycota incertae sedis</taxon>
        <taxon>Neocallimastigomycetes</taxon>
        <taxon>Neocallimastigales</taxon>
        <taxon>Neocallimastigaceae</taxon>
        <taxon>Neocallimastix</taxon>
    </lineage>
</organism>
<dbReference type="InterPro" id="IPR026082">
    <property type="entry name" value="ABCA"/>
</dbReference>
<evidence type="ECO:0000256" key="2">
    <source>
        <dbReference type="ARBA" id="ARBA00022692"/>
    </source>
</evidence>
<dbReference type="OrthoDB" id="8061355at2759"/>
<dbReference type="STRING" id="1754190.A0A1Y2B0T7"/>